<dbReference type="InterPro" id="IPR012349">
    <property type="entry name" value="Split_barrel_FMN-bd"/>
</dbReference>
<keyword evidence="4" id="KW-1185">Reference proteome</keyword>
<dbReference type="GO" id="GO:0016491">
    <property type="term" value="F:oxidoreductase activity"/>
    <property type="evidence" value="ECO:0007669"/>
    <property type="project" value="InterPro"/>
</dbReference>
<dbReference type="OrthoDB" id="5491199at2"/>
<evidence type="ECO:0000313" key="3">
    <source>
        <dbReference type="EMBL" id="RAY11769.1"/>
    </source>
</evidence>
<dbReference type="NCBIfam" id="TIGR00026">
    <property type="entry name" value="hi_GC_TIGR00026"/>
    <property type="match status" value="1"/>
</dbReference>
<evidence type="ECO:0000256" key="2">
    <source>
        <dbReference type="ARBA" id="ARBA00049106"/>
    </source>
</evidence>
<evidence type="ECO:0000313" key="4">
    <source>
        <dbReference type="Proteomes" id="UP000251891"/>
    </source>
</evidence>
<evidence type="ECO:0000256" key="1">
    <source>
        <dbReference type="ARBA" id="ARBA00008710"/>
    </source>
</evidence>
<proteinExistence type="inferred from homology"/>
<dbReference type="Pfam" id="PF04075">
    <property type="entry name" value="F420H2_quin_red"/>
    <property type="match status" value="1"/>
</dbReference>
<protein>
    <submittedName>
        <fullName evidence="3">Nitroreductase family deazaflavin-dependent oxidoreductase</fullName>
    </submittedName>
</protein>
<dbReference type="PANTHER" id="PTHR39428:SF1">
    <property type="entry name" value="F420H(2)-DEPENDENT QUINONE REDUCTASE RV1261C"/>
    <property type="match status" value="1"/>
</dbReference>
<dbReference type="AlphaFoldDB" id="A0A365GY62"/>
<comment type="caution">
    <text evidence="3">The sequence shown here is derived from an EMBL/GenBank/DDBJ whole genome shotgun (WGS) entry which is preliminary data.</text>
</comment>
<name>A0A365GY62_9ACTN</name>
<dbReference type="SUPFAM" id="SSF50475">
    <property type="entry name" value="FMN-binding split barrel"/>
    <property type="match status" value="1"/>
</dbReference>
<reference evidence="3 4" key="1">
    <citation type="submission" date="2018-06" db="EMBL/GenBank/DDBJ databases">
        <title>Actinomadura craniellae sp. nov. isolated from marine sponge Craniella sp.</title>
        <authorList>
            <person name="Li L."/>
            <person name="Xu Q.H."/>
            <person name="Lin H.W."/>
            <person name="Lu Y.H."/>
        </authorList>
    </citation>
    <scope>NUCLEOTIDE SEQUENCE [LARGE SCALE GENOMIC DNA]</scope>
    <source>
        <strain evidence="3 4">LHW63021</strain>
    </source>
</reference>
<accession>A0A365GY62</accession>
<organism evidence="3 4">
    <name type="scientific">Actinomadura craniellae</name>
    <dbReference type="NCBI Taxonomy" id="2231787"/>
    <lineage>
        <taxon>Bacteria</taxon>
        <taxon>Bacillati</taxon>
        <taxon>Actinomycetota</taxon>
        <taxon>Actinomycetes</taxon>
        <taxon>Streptosporangiales</taxon>
        <taxon>Thermomonosporaceae</taxon>
        <taxon>Actinomadura</taxon>
    </lineage>
</organism>
<dbReference type="Gene3D" id="2.30.110.10">
    <property type="entry name" value="Electron Transport, Fmn-binding Protein, Chain A"/>
    <property type="match status" value="1"/>
</dbReference>
<gene>
    <name evidence="3" type="ORF">DPM19_29270</name>
</gene>
<dbReference type="PANTHER" id="PTHR39428">
    <property type="entry name" value="F420H(2)-DEPENDENT QUINONE REDUCTASE RV1261C"/>
    <property type="match status" value="1"/>
</dbReference>
<dbReference type="EMBL" id="QLYX01000017">
    <property type="protein sequence ID" value="RAY11769.1"/>
    <property type="molecule type" value="Genomic_DNA"/>
</dbReference>
<comment type="catalytic activity">
    <reaction evidence="2">
        <text>oxidized coenzyme F420-(gamma-L-Glu)(n) + a quinol + H(+) = reduced coenzyme F420-(gamma-L-Glu)(n) + a quinone</text>
        <dbReference type="Rhea" id="RHEA:39663"/>
        <dbReference type="Rhea" id="RHEA-COMP:12939"/>
        <dbReference type="Rhea" id="RHEA-COMP:14378"/>
        <dbReference type="ChEBI" id="CHEBI:15378"/>
        <dbReference type="ChEBI" id="CHEBI:24646"/>
        <dbReference type="ChEBI" id="CHEBI:132124"/>
        <dbReference type="ChEBI" id="CHEBI:133980"/>
        <dbReference type="ChEBI" id="CHEBI:139511"/>
    </reaction>
</comment>
<sequence length="132" mass="14694">MPPLDRALHRMSGGRLMTGQLLVPSMVLTTTGAVSGLPRRTPLACLPEPDGGWVVVGSNFGREKHPAWTGNLLKDPVAEVGFRGRAVPVTARLLEGAERDEVWPRLLKVWPVYDRYVERSGRELRVFRLTPK</sequence>
<comment type="similarity">
    <text evidence="1">Belongs to the F420H(2)-dependent quinone reductase family.</text>
</comment>
<dbReference type="Proteomes" id="UP000251891">
    <property type="component" value="Unassembled WGS sequence"/>
</dbReference>
<dbReference type="InterPro" id="IPR004378">
    <property type="entry name" value="F420H2_quin_Rdtase"/>
</dbReference>